<organism evidence="5 6">
    <name type="scientific">Nocardioides donggukensis</name>
    <dbReference type="NCBI Taxonomy" id="2774019"/>
    <lineage>
        <taxon>Bacteria</taxon>
        <taxon>Bacillati</taxon>
        <taxon>Actinomycetota</taxon>
        <taxon>Actinomycetes</taxon>
        <taxon>Propionibacteriales</taxon>
        <taxon>Nocardioidaceae</taxon>
        <taxon>Nocardioides</taxon>
    </lineage>
</organism>
<dbReference type="GO" id="GO:0043565">
    <property type="term" value="F:sequence-specific DNA binding"/>
    <property type="evidence" value="ECO:0007669"/>
    <property type="project" value="InterPro"/>
</dbReference>
<protein>
    <submittedName>
        <fullName evidence="5">AraC family transcriptional regulator</fullName>
    </submittedName>
</protein>
<sequence length="329" mass="37063">MHQEFLAGDAVMATRSLEEARDAVTRVYLPHELVGPQDAMDMRLNATSDRYLTLGYLTYQAETELRMPAAEQWYHINLQLTGATWASRSDGGREHTPAQQRGLILNPQQANTVRWSPDAEQLILKVSRSSLESHLSDLIGRPVTEIVDFDFGLDLSTTSGQALLRSVEFLATELERPGGVRDMPLARSQLEAYVLTNLLHAGRHQYSDALAGDEDKARLGRLAAVVRYIEENADAELTPELLARVSCVSVRTLHAAFQEQLGESPMAYVRRVRLSKVRADLLRADPHRTRVTDVAMRWGFFHQSRFAQQYRSQFHELPSVTLQAGRLEV</sequence>
<evidence type="ECO:0000256" key="2">
    <source>
        <dbReference type="ARBA" id="ARBA00023125"/>
    </source>
</evidence>
<evidence type="ECO:0000256" key="3">
    <source>
        <dbReference type="ARBA" id="ARBA00023163"/>
    </source>
</evidence>
<evidence type="ECO:0000313" key="5">
    <source>
        <dbReference type="EMBL" id="MBD8870682.1"/>
    </source>
</evidence>
<feature type="domain" description="HTH araC/xylS-type" evidence="4">
    <location>
        <begin position="223"/>
        <end position="324"/>
    </location>
</feature>
<evidence type="ECO:0000313" key="6">
    <source>
        <dbReference type="Proteomes" id="UP000616839"/>
    </source>
</evidence>
<keyword evidence="6" id="KW-1185">Reference proteome</keyword>
<dbReference type="AlphaFoldDB" id="A0A927K5J4"/>
<dbReference type="PANTHER" id="PTHR46796">
    <property type="entry name" value="HTH-TYPE TRANSCRIPTIONAL ACTIVATOR RHAS-RELATED"/>
    <property type="match status" value="1"/>
</dbReference>
<dbReference type="InterPro" id="IPR009057">
    <property type="entry name" value="Homeodomain-like_sf"/>
</dbReference>
<reference evidence="5" key="1">
    <citation type="submission" date="2020-09" db="EMBL/GenBank/DDBJ databases">
        <title>Nocardioides sp. strain MJB4 16S ribosomal RNA gene Genome sequencing and assembly.</title>
        <authorList>
            <person name="Kim I."/>
        </authorList>
    </citation>
    <scope>NUCLEOTIDE SEQUENCE</scope>
    <source>
        <strain evidence="5">MJB4</strain>
    </source>
</reference>
<gene>
    <name evidence="5" type="ORF">IE331_13690</name>
</gene>
<dbReference type="Pfam" id="PF14525">
    <property type="entry name" value="AraC_binding_2"/>
    <property type="match status" value="1"/>
</dbReference>
<dbReference type="Gene3D" id="1.10.10.60">
    <property type="entry name" value="Homeodomain-like"/>
    <property type="match status" value="1"/>
</dbReference>
<keyword evidence="2" id="KW-0238">DNA-binding</keyword>
<dbReference type="EMBL" id="JACYXZ010000003">
    <property type="protein sequence ID" value="MBD8870682.1"/>
    <property type="molecule type" value="Genomic_DNA"/>
</dbReference>
<accession>A0A927K5J4</accession>
<dbReference type="Pfam" id="PF12833">
    <property type="entry name" value="HTH_18"/>
    <property type="match status" value="1"/>
</dbReference>
<dbReference type="InterPro" id="IPR035418">
    <property type="entry name" value="AraC-bd_2"/>
</dbReference>
<keyword evidence="3" id="KW-0804">Transcription</keyword>
<evidence type="ECO:0000259" key="4">
    <source>
        <dbReference type="PROSITE" id="PS01124"/>
    </source>
</evidence>
<dbReference type="GO" id="GO:0003700">
    <property type="term" value="F:DNA-binding transcription factor activity"/>
    <property type="evidence" value="ECO:0007669"/>
    <property type="project" value="InterPro"/>
</dbReference>
<dbReference type="SMART" id="SM00342">
    <property type="entry name" value="HTH_ARAC"/>
    <property type="match status" value="1"/>
</dbReference>
<proteinExistence type="predicted"/>
<dbReference type="PROSITE" id="PS01124">
    <property type="entry name" value="HTH_ARAC_FAMILY_2"/>
    <property type="match status" value="1"/>
</dbReference>
<dbReference type="SUPFAM" id="SSF46689">
    <property type="entry name" value="Homeodomain-like"/>
    <property type="match status" value="1"/>
</dbReference>
<dbReference type="InterPro" id="IPR018060">
    <property type="entry name" value="HTH_AraC"/>
</dbReference>
<dbReference type="Proteomes" id="UP000616839">
    <property type="component" value="Unassembled WGS sequence"/>
</dbReference>
<comment type="caution">
    <text evidence="5">The sequence shown here is derived from an EMBL/GenBank/DDBJ whole genome shotgun (WGS) entry which is preliminary data.</text>
</comment>
<evidence type="ECO:0000256" key="1">
    <source>
        <dbReference type="ARBA" id="ARBA00023015"/>
    </source>
</evidence>
<name>A0A927K5J4_9ACTN</name>
<dbReference type="PANTHER" id="PTHR46796:SF12">
    <property type="entry name" value="HTH-TYPE DNA-BINDING TRANSCRIPTIONAL ACTIVATOR EUTR"/>
    <property type="match status" value="1"/>
</dbReference>
<keyword evidence="1" id="KW-0805">Transcription regulation</keyword>
<dbReference type="InterPro" id="IPR050204">
    <property type="entry name" value="AraC_XylS_family_regulators"/>
</dbReference>